<name>A0AAD7YJH5_MYTSE</name>
<keyword evidence="11" id="KW-1185">Reference proteome</keyword>
<dbReference type="EC" id="4.2.1.1" evidence="3 8"/>
<keyword evidence="8" id="KW-0732">Signal</keyword>
<proteinExistence type="inferred from homology"/>
<dbReference type="Pfam" id="PF00194">
    <property type="entry name" value="Carb_anhydrase"/>
    <property type="match status" value="1"/>
</dbReference>
<evidence type="ECO:0000259" key="9">
    <source>
        <dbReference type="PROSITE" id="PS51144"/>
    </source>
</evidence>
<dbReference type="InterPro" id="IPR023561">
    <property type="entry name" value="Carbonic_anhydrase_a-class"/>
</dbReference>
<evidence type="ECO:0000256" key="4">
    <source>
        <dbReference type="ARBA" id="ARBA00022723"/>
    </source>
</evidence>
<comment type="similarity">
    <text evidence="2 8">Belongs to the alpha-carbonic anhydrase family.</text>
</comment>
<keyword evidence="5 8" id="KW-0862">Zinc</keyword>
<dbReference type="InterPro" id="IPR018338">
    <property type="entry name" value="Carbonic_anhydrase_a-class_CS"/>
</dbReference>
<sequence>MFAIFVLFVVSLADLTLQAEWTYDRENQWPGVCTVGRLQSPINIMSQETILDTNQVHIRGPLVFRGYNDVELVASNNGHTLKWAGVRNDQAPILSGGPLRGNYTFLQFHFHWLSEHAIDGMKYPLEVHMVHIKTGLSMEEAMERSDGLAVIGVFFMVNRGYESAHALEQLAPFVPYIKNSAQNQTESQKVDITRLLSYDPQSYYTYKGSLTTPMCQEIVTWIVMDKPLFITSDQYRLFTNVDVGGDFNYRSLQHLNNRVVYRSVASCASLLAPTFPGTLLGLLSCLSSTLHAGVNKGVGAVWNIKRKLFGDGVKKCAKVA</sequence>
<evidence type="ECO:0000256" key="2">
    <source>
        <dbReference type="ARBA" id="ARBA00010718"/>
    </source>
</evidence>
<comment type="function">
    <text evidence="1 8">Reversible hydration of carbon dioxide.</text>
</comment>
<evidence type="ECO:0000256" key="1">
    <source>
        <dbReference type="ARBA" id="ARBA00002904"/>
    </source>
</evidence>
<dbReference type="SUPFAM" id="SSF51069">
    <property type="entry name" value="Carbonic anhydrase"/>
    <property type="match status" value="1"/>
</dbReference>
<feature type="signal peptide" evidence="8">
    <location>
        <begin position="1"/>
        <end position="18"/>
    </location>
</feature>
<dbReference type="GO" id="GO:0004089">
    <property type="term" value="F:carbonate dehydratase activity"/>
    <property type="evidence" value="ECO:0007669"/>
    <property type="project" value="UniProtKB-UniRule"/>
</dbReference>
<evidence type="ECO:0000256" key="8">
    <source>
        <dbReference type="RuleBase" id="RU367011"/>
    </source>
</evidence>
<reference evidence="10" key="1">
    <citation type="submission" date="2023-03" db="EMBL/GenBank/DDBJ databases">
        <title>Chromosome-level genomes of two armyworms, Mythimna separata and Mythimna loreyi, provide insights into the biosynthesis and reception of sex pheromones.</title>
        <authorList>
            <person name="Zhao H."/>
        </authorList>
    </citation>
    <scope>NUCLEOTIDE SEQUENCE</scope>
    <source>
        <strain evidence="10">BeijingLab</strain>
        <tissue evidence="10">Pupa</tissue>
    </source>
</reference>
<evidence type="ECO:0000256" key="6">
    <source>
        <dbReference type="ARBA" id="ARBA00023239"/>
    </source>
</evidence>
<dbReference type="InterPro" id="IPR036398">
    <property type="entry name" value="CA_dom_sf"/>
</dbReference>
<keyword evidence="4 8" id="KW-0479">Metal-binding</keyword>
<evidence type="ECO:0000256" key="3">
    <source>
        <dbReference type="ARBA" id="ARBA00012925"/>
    </source>
</evidence>
<gene>
    <name evidence="10" type="ORF">PYW07_016352</name>
</gene>
<dbReference type="InterPro" id="IPR001148">
    <property type="entry name" value="CA_dom"/>
</dbReference>
<feature type="chain" id="PRO_5041781630" description="Carbonic anhydrase" evidence="8">
    <location>
        <begin position="19"/>
        <end position="320"/>
    </location>
</feature>
<protein>
    <recommendedName>
        <fullName evidence="3 8">Carbonic anhydrase</fullName>
        <ecNumber evidence="3 8">4.2.1.1</ecNumber>
    </recommendedName>
</protein>
<evidence type="ECO:0000313" key="10">
    <source>
        <dbReference type="EMBL" id="KAJ8718796.1"/>
    </source>
</evidence>
<evidence type="ECO:0000313" key="11">
    <source>
        <dbReference type="Proteomes" id="UP001231518"/>
    </source>
</evidence>
<accession>A0AAD7YJH5</accession>
<dbReference type="PANTHER" id="PTHR18952">
    <property type="entry name" value="CARBONIC ANHYDRASE"/>
    <property type="match status" value="1"/>
</dbReference>
<comment type="cofactor">
    <cofactor evidence="8">
        <name>Zn(2+)</name>
        <dbReference type="ChEBI" id="CHEBI:29105"/>
    </cofactor>
</comment>
<dbReference type="AlphaFoldDB" id="A0AAD7YJH5"/>
<dbReference type="PROSITE" id="PS51144">
    <property type="entry name" value="ALPHA_CA_2"/>
    <property type="match status" value="1"/>
</dbReference>
<organism evidence="10 11">
    <name type="scientific">Mythimna separata</name>
    <name type="common">Oriental armyworm</name>
    <name type="synonym">Pseudaletia separata</name>
    <dbReference type="NCBI Taxonomy" id="271217"/>
    <lineage>
        <taxon>Eukaryota</taxon>
        <taxon>Metazoa</taxon>
        <taxon>Ecdysozoa</taxon>
        <taxon>Arthropoda</taxon>
        <taxon>Hexapoda</taxon>
        <taxon>Insecta</taxon>
        <taxon>Pterygota</taxon>
        <taxon>Neoptera</taxon>
        <taxon>Endopterygota</taxon>
        <taxon>Lepidoptera</taxon>
        <taxon>Glossata</taxon>
        <taxon>Ditrysia</taxon>
        <taxon>Noctuoidea</taxon>
        <taxon>Noctuidae</taxon>
        <taxon>Noctuinae</taxon>
        <taxon>Hadenini</taxon>
        <taxon>Mythimna</taxon>
    </lineage>
</organism>
<evidence type="ECO:0000256" key="7">
    <source>
        <dbReference type="ARBA" id="ARBA00048348"/>
    </source>
</evidence>
<dbReference type="GO" id="GO:0008270">
    <property type="term" value="F:zinc ion binding"/>
    <property type="evidence" value="ECO:0007669"/>
    <property type="project" value="UniProtKB-UniRule"/>
</dbReference>
<dbReference type="CDD" id="cd00326">
    <property type="entry name" value="alpha_CA"/>
    <property type="match status" value="1"/>
</dbReference>
<dbReference type="Gene3D" id="3.10.200.10">
    <property type="entry name" value="Alpha carbonic anhydrase"/>
    <property type="match status" value="1"/>
</dbReference>
<dbReference type="SMART" id="SM01057">
    <property type="entry name" value="Carb_anhydrase"/>
    <property type="match status" value="1"/>
</dbReference>
<comment type="catalytic activity">
    <reaction evidence="7 8">
        <text>hydrogencarbonate + H(+) = CO2 + H2O</text>
        <dbReference type="Rhea" id="RHEA:10748"/>
        <dbReference type="ChEBI" id="CHEBI:15377"/>
        <dbReference type="ChEBI" id="CHEBI:15378"/>
        <dbReference type="ChEBI" id="CHEBI:16526"/>
        <dbReference type="ChEBI" id="CHEBI:17544"/>
        <dbReference type="EC" id="4.2.1.1"/>
    </reaction>
</comment>
<feature type="domain" description="Alpha-carbonic anhydrase" evidence="9">
    <location>
        <begin position="19"/>
        <end position="264"/>
    </location>
</feature>
<dbReference type="Proteomes" id="UP001231518">
    <property type="component" value="Chromosome 8"/>
</dbReference>
<dbReference type="EMBL" id="JARGEI010000015">
    <property type="protein sequence ID" value="KAJ8718796.1"/>
    <property type="molecule type" value="Genomic_DNA"/>
</dbReference>
<keyword evidence="6 8" id="KW-0456">Lyase</keyword>
<dbReference type="PROSITE" id="PS00162">
    <property type="entry name" value="ALPHA_CA_1"/>
    <property type="match status" value="1"/>
</dbReference>
<evidence type="ECO:0000256" key="5">
    <source>
        <dbReference type="ARBA" id="ARBA00022833"/>
    </source>
</evidence>
<dbReference type="PANTHER" id="PTHR18952:SF265">
    <property type="entry name" value="CARBONIC ANHYDRASE"/>
    <property type="match status" value="1"/>
</dbReference>
<comment type="caution">
    <text evidence="10">The sequence shown here is derived from an EMBL/GenBank/DDBJ whole genome shotgun (WGS) entry which is preliminary data.</text>
</comment>